<feature type="non-terminal residue" evidence="1">
    <location>
        <position position="51"/>
    </location>
</feature>
<name>A0A0F8ZG44_9ZZZZ</name>
<sequence>MAQELMKLMEDWNGFVALSDVQKGEGYEQKLTETNNLLSNAHGLPAHKIKY</sequence>
<reference evidence="1" key="1">
    <citation type="journal article" date="2015" name="Nature">
        <title>Complex archaea that bridge the gap between prokaryotes and eukaryotes.</title>
        <authorList>
            <person name="Spang A."/>
            <person name="Saw J.H."/>
            <person name="Jorgensen S.L."/>
            <person name="Zaremba-Niedzwiedzka K."/>
            <person name="Martijn J."/>
            <person name="Lind A.E."/>
            <person name="van Eijk R."/>
            <person name="Schleper C."/>
            <person name="Guy L."/>
            <person name="Ettema T.J."/>
        </authorList>
    </citation>
    <scope>NUCLEOTIDE SEQUENCE</scope>
</reference>
<organism evidence="1">
    <name type="scientific">marine sediment metagenome</name>
    <dbReference type="NCBI Taxonomy" id="412755"/>
    <lineage>
        <taxon>unclassified sequences</taxon>
        <taxon>metagenomes</taxon>
        <taxon>ecological metagenomes</taxon>
    </lineage>
</organism>
<accession>A0A0F8ZG44</accession>
<comment type="caution">
    <text evidence="1">The sequence shown here is derived from an EMBL/GenBank/DDBJ whole genome shotgun (WGS) entry which is preliminary data.</text>
</comment>
<gene>
    <name evidence="1" type="ORF">LCGC14_2778360</name>
</gene>
<dbReference type="EMBL" id="LAZR01051538">
    <property type="protein sequence ID" value="KKK84935.1"/>
    <property type="molecule type" value="Genomic_DNA"/>
</dbReference>
<protein>
    <submittedName>
        <fullName evidence="1">Uncharacterized protein</fullName>
    </submittedName>
</protein>
<dbReference type="AlphaFoldDB" id="A0A0F8ZG44"/>
<proteinExistence type="predicted"/>
<evidence type="ECO:0000313" key="1">
    <source>
        <dbReference type="EMBL" id="KKK84935.1"/>
    </source>
</evidence>